<dbReference type="AlphaFoldDB" id="A0A162ZH48"/>
<dbReference type="SMART" id="SM01057">
    <property type="entry name" value="Carb_anhydrase"/>
    <property type="match status" value="1"/>
</dbReference>
<evidence type="ECO:0000259" key="11">
    <source>
        <dbReference type="PROSITE" id="PS51144"/>
    </source>
</evidence>
<evidence type="ECO:0000313" key="13">
    <source>
        <dbReference type="Proteomes" id="UP000076715"/>
    </source>
</evidence>
<accession>A0A162ZH48</accession>
<dbReference type="PROSITE" id="PS51257">
    <property type="entry name" value="PROKAR_LIPOPROTEIN"/>
    <property type="match status" value="1"/>
</dbReference>
<keyword evidence="6 10" id="KW-0479">Metal-binding</keyword>
<dbReference type="InterPro" id="IPR041891">
    <property type="entry name" value="Alpha_CA_prokaryot-like"/>
</dbReference>
<evidence type="ECO:0000256" key="7">
    <source>
        <dbReference type="ARBA" id="ARBA00022833"/>
    </source>
</evidence>
<comment type="similarity">
    <text evidence="3 10">Belongs to the alpha-carbonic anhydrase family.</text>
</comment>
<dbReference type="PROSITE" id="PS00162">
    <property type="entry name" value="ALPHA_CA_1"/>
    <property type="match status" value="1"/>
</dbReference>
<dbReference type="STRING" id="1642818.AWE51_09070"/>
<keyword evidence="8 10" id="KW-0456">Lyase</keyword>
<dbReference type="InterPro" id="IPR018338">
    <property type="entry name" value="Carbonic_anhydrase_a-class_CS"/>
</dbReference>
<evidence type="ECO:0000256" key="8">
    <source>
        <dbReference type="ARBA" id="ARBA00023239"/>
    </source>
</evidence>
<evidence type="ECO:0000313" key="12">
    <source>
        <dbReference type="EMBL" id="KZS39791.1"/>
    </source>
</evidence>
<dbReference type="InterPro" id="IPR036398">
    <property type="entry name" value="CA_dom_sf"/>
</dbReference>
<evidence type="ECO:0000256" key="1">
    <source>
        <dbReference type="ARBA" id="ARBA00001947"/>
    </source>
</evidence>
<evidence type="ECO:0000256" key="6">
    <source>
        <dbReference type="ARBA" id="ARBA00022723"/>
    </source>
</evidence>
<reference evidence="12 13" key="1">
    <citation type="submission" date="2016-01" db="EMBL/GenBank/DDBJ databases">
        <title>The draft genome sequence of Aquimarina sp. RZW4-3-2.</title>
        <authorList>
            <person name="Wang Y."/>
        </authorList>
    </citation>
    <scope>NUCLEOTIDE SEQUENCE [LARGE SCALE GENOMIC DNA]</scope>
    <source>
        <strain evidence="12 13">RZW4-3-2</strain>
    </source>
</reference>
<comment type="caution">
    <text evidence="12">The sequence shown here is derived from an EMBL/GenBank/DDBJ whole genome shotgun (WGS) entry which is preliminary data.</text>
</comment>
<dbReference type="GO" id="GO:0008270">
    <property type="term" value="F:zinc ion binding"/>
    <property type="evidence" value="ECO:0007669"/>
    <property type="project" value="UniProtKB-UniRule"/>
</dbReference>
<comment type="function">
    <text evidence="2 10">Reversible hydration of carbon dioxide.</text>
</comment>
<evidence type="ECO:0000256" key="2">
    <source>
        <dbReference type="ARBA" id="ARBA00002904"/>
    </source>
</evidence>
<gene>
    <name evidence="12" type="ORF">AWE51_09070</name>
</gene>
<dbReference type="Pfam" id="PF00194">
    <property type="entry name" value="Carb_anhydrase"/>
    <property type="match status" value="1"/>
</dbReference>
<comment type="catalytic activity">
    <reaction evidence="9 10">
        <text>hydrogencarbonate + H(+) = CO2 + H2O</text>
        <dbReference type="Rhea" id="RHEA:10748"/>
        <dbReference type="ChEBI" id="CHEBI:15377"/>
        <dbReference type="ChEBI" id="CHEBI:15378"/>
        <dbReference type="ChEBI" id="CHEBI:16526"/>
        <dbReference type="ChEBI" id="CHEBI:17544"/>
        <dbReference type="EC" id="4.2.1.1"/>
    </reaction>
</comment>
<dbReference type="PANTHER" id="PTHR18952">
    <property type="entry name" value="CARBONIC ANHYDRASE"/>
    <property type="match status" value="1"/>
</dbReference>
<dbReference type="EMBL" id="LQRT01000024">
    <property type="protein sequence ID" value="KZS39791.1"/>
    <property type="molecule type" value="Genomic_DNA"/>
</dbReference>
<dbReference type="SUPFAM" id="SSF51069">
    <property type="entry name" value="Carbonic anhydrase"/>
    <property type="match status" value="1"/>
</dbReference>
<proteinExistence type="inferred from homology"/>
<keyword evidence="13" id="KW-1185">Reference proteome</keyword>
<name>A0A162ZH48_9FLAO</name>
<comment type="cofactor">
    <cofactor evidence="1 10">
        <name>Zn(2+)</name>
        <dbReference type="ChEBI" id="CHEBI:29105"/>
    </cofactor>
</comment>
<dbReference type="Proteomes" id="UP000076715">
    <property type="component" value="Unassembled WGS sequence"/>
</dbReference>
<dbReference type="OrthoDB" id="5327615at2"/>
<evidence type="ECO:0000256" key="4">
    <source>
        <dbReference type="ARBA" id="ARBA00012925"/>
    </source>
</evidence>
<feature type="domain" description="Alpha-carbonic anhydrase" evidence="11">
    <location>
        <begin position="68"/>
        <end position="295"/>
    </location>
</feature>
<evidence type="ECO:0000256" key="5">
    <source>
        <dbReference type="ARBA" id="ARBA00014628"/>
    </source>
</evidence>
<dbReference type="Gene3D" id="3.10.200.10">
    <property type="entry name" value="Alpha carbonic anhydrase"/>
    <property type="match status" value="1"/>
</dbReference>
<dbReference type="CDD" id="cd03124">
    <property type="entry name" value="alpha_CA_prokaryotic_like"/>
    <property type="match status" value="1"/>
</dbReference>
<dbReference type="RefSeq" id="WP_082832485.1">
    <property type="nucleotide sequence ID" value="NZ_CANLSS010000009.1"/>
</dbReference>
<dbReference type="InterPro" id="IPR001148">
    <property type="entry name" value="CA_dom"/>
</dbReference>
<protein>
    <recommendedName>
        <fullName evidence="5 10">Carbonic anhydrase</fullName>
        <ecNumber evidence="4 10">4.2.1.1</ecNumber>
    </recommendedName>
</protein>
<dbReference type="PROSITE" id="PS51144">
    <property type="entry name" value="ALPHA_CA_2"/>
    <property type="match status" value="1"/>
</dbReference>
<sequence length="295" mass="32981">MKNTNLTVSTNRHVKISILVALLFLSLSLLISCNNEEVGIETFESNAISTSEMELASSYFGKASASDCNFEYGDDPQGPEFWSTLCNGAWVDCAGNVQSPINIITDSVIEDGDINNININYTESKTDIFNNGHTLQFTYDQGSSASLNNIDYDLIQFHFHTGSEHTINGKQYPMEMHLVHQDPITKLLGVVGIFFEEGKKNEVLSKYLSVLPKEEGGQYVSRSKFKVEDLLPGNMEFYTYDGSLTTPGCSEIVTWYVVKESITASAEQLSRFESIMHKNYRPVQDLNGRTVRTKS</sequence>
<keyword evidence="7 10" id="KW-0862">Zinc</keyword>
<dbReference type="PANTHER" id="PTHR18952:SF265">
    <property type="entry name" value="CARBONIC ANHYDRASE"/>
    <property type="match status" value="1"/>
</dbReference>
<dbReference type="EC" id="4.2.1.1" evidence="4 10"/>
<dbReference type="GO" id="GO:0004089">
    <property type="term" value="F:carbonate dehydratase activity"/>
    <property type="evidence" value="ECO:0007669"/>
    <property type="project" value="UniProtKB-UniRule"/>
</dbReference>
<organism evidence="12 13">
    <name type="scientific">Aquimarina aggregata</name>
    <dbReference type="NCBI Taxonomy" id="1642818"/>
    <lineage>
        <taxon>Bacteria</taxon>
        <taxon>Pseudomonadati</taxon>
        <taxon>Bacteroidota</taxon>
        <taxon>Flavobacteriia</taxon>
        <taxon>Flavobacteriales</taxon>
        <taxon>Flavobacteriaceae</taxon>
        <taxon>Aquimarina</taxon>
    </lineage>
</organism>
<evidence type="ECO:0000256" key="9">
    <source>
        <dbReference type="ARBA" id="ARBA00048348"/>
    </source>
</evidence>
<evidence type="ECO:0000256" key="10">
    <source>
        <dbReference type="RuleBase" id="RU367011"/>
    </source>
</evidence>
<evidence type="ECO:0000256" key="3">
    <source>
        <dbReference type="ARBA" id="ARBA00010718"/>
    </source>
</evidence>
<dbReference type="InterPro" id="IPR023561">
    <property type="entry name" value="Carbonic_anhydrase_a-class"/>
</dbReference>